<feature type="transmembrane region" description="Helical" evidence="6">
    <location>
        <begin position="318"/>
        <end position="336"/>
    </location>
</feature>
<evidence type="ECO:0000313" key="9">
    <source>
        <dbReference type="Proteomes" id="UP001176521"/>
    </source>
</evidence>
<feature type="transmembrane region" description="Helical" evidence="6">
    <location>
        <begin position="212"/>
        <end position="236"/>
    </location>
</feature>
<feature type="transmembrane region" description="Helical" evidence="6">
    <location>
        <begin position="248"/>
        <end position="268"/>
    </location>
</feature>
<comment type="subcellular location">
    <subcellularLocation>
        <location evidence="1">Membrane</location>
        <topology evidence="1">Multi-pass membrane protein</topology>
    </subcellularLocation>
</comment>
<evidence type="ECO:0000256" key="6">
    <source>
        <dbReference type="SAM" id="Phobius"/>
    </source>
</evidence>
<evidence type="ECO:0000256" key="5">
    <source>
        <dbReference type="SAM" id="MobiDB-lite"/>
    </source>
</evidence>
<feature type="transmembrane region" description="Helical" evidence="6">
    <location>
        <begin position="124"/>
        <end position="142"/>
    </location>
</feature>
<keyword evidence="3 6" id="KW-1133">Transmembrane helix</keyword>
<evidence type="ECO:0000313" key="8">
    <source>
        <dbReference type="EMBL" id="KAK0520805.1"/>
    </source>
</evidence>
<dbReference type="PROSITE" id="PS50850">
    <property type="entry name" value="MFS"/>
    <property type="match status" value="1"/>
</dbReference>
<name>A0AAN6G748_9BASI</name>
<dbReference type="PANTHER" id="PTHR23501">
    <property type="entry name" value="MAJOR FACILITATOR SUPERFAMILY"/>
    <property type="match status" value="1"/>
</dbReference>
<feature type="transmembrane region" description="Helical" evidence="6">
    <location>
        <begin position="179"/>
        <end position="200"/>
    </location>
</feature>
<dbReference type="Pfam" id="PF07690">
    <property type="entry name" value="MFS_1"/>
    <property type="match status" value="1"/>
</dbReference>
<feature type="transmembrane region" description="Helical" evidence="6">
    <location>
        <begin position="454"/>
        <end position="478"/>
    </location>
</feature>
<feature type="transmembrane region" description="Helical" evidence="6">
    <location>
        <begin position="289"/>
        <end position="306"/>
    </location>
</feature>
<feature type="region of interest" description="Disordered" evidence="5">
    <location>
        <begin position="1"/>
        <end position="76"/>
    </location>
</feature>
<dbReference type="GO" id="GO:0005886">
    <property type="term" value="C:plasma membrane"/>
    <property type="evidence" value="ECO:0007669"/>
    <property type="project" value="TreeGrafter"/>
</dbReference>
<keyword evidence="2 6" id="KW-0812">Transmembrane</keyword>
<feature type="transmembrane region" description="Helical" evidence="6">
    <location>
        <begin position="398"/>
        <end position="415"/>
    </location>
</feature>
<organism evidence="8 9">
    <name type="scientific">Tilletia horrida</name>
    <dbReference type="NCBI Taxonomy" id="155126"/>
    <lineage>
        <taxon>Eukaryota</taxon>
        <taxon>Fungi</taxon>
        <taxon>Dikarya</taxon>
        <taxon>Basidiomycota</taxon>
        <taxon>Ustilaginomycotina</taxon>
        <taxon>Exobasidiomycetes</taxon>
        <taxon>Tilletiales</taxon>
        <taxon>Tilletiaceae</taxon>
        <taxon>Tilletia</taxon>
    </lineage>
</organism>
<feature type="transmembrane region" description="Helical" evidence="6">
    <location>
        <begin position="154"/>
        <end position="173"/>
    </location>
</feature>
<dbReference type="InterPro" id="IPR011701">
    <property type="entry name" value="MFS"/>
</dbReference>
<dbReference type="AlphaFoldDB" id="A0AAN6G748"/>
<evidence type="ECO:0000256" key="3">
    <source>
        <dbReference type="ARBA" id="ARBA00022989"/>
    </source>
</evidence>
<evidence type="ECO:0000256" key="4">
    <source>
        <dbReference type="ARBA" id="ARBA00023136"/>
    </source>
</evidence>
<feature type="domain" description="Major facilitator superfamily (MFS) profile" evidence="7">
    <location>
        <begin position="88"/>
        <end position="595"/>
    </location>
</feature>
<sequence length="595" mass="62373">MTASGSPTDSVRIAMTTLKGSQPDVTAPPTEGEAGRAKSPSLSESVTAQKALLRRGSNGYSPSGGGGGGGSELESTGGPPRGLRYVLIILTCSLFVFLVALNQAVLAASVPALTNTWAYSTSYAGWYGSAYMLTATVFFPVFTRHYVSFGVKGVYLFSFLIFEAGALIGSFAGHPAMLIAGRAMSGLGMAGGYSGSLLIVCSIPGPPEKRRLLASILNIVYVFGTLFGVVLSGAVLSGSMAQGATWRWGLWIDLFFLPPLLFLIIFVIRLPPHNVHQATWIQRAAQIDWLGALFALGSLICLLAGLQKTQPNTSASLGLKIGLLVGFLLLAVAFGINQHLMGDRALLPPILFRNRSVAFGCIVSFLVGAVIMTLLYWIPAFFELARGTSPGQAVLNTLSYLLSALISAIAVSVGVAKFEVQIPVLAAGTLILSIGCGILSTFDASMGMSSWTGLQVLAGIGSGISWMLPSIAVTRVLAIDDFALGNSIVLFFHFLGATIFLSVFENVFASTFFRLLYNLVTQAESDAIKRLGWTNLAQATVLGTQSVVQAAGGAIGTMFFGTAIMAGAACLAVFGMHFRPALVRARLTGSSASSV</sequence>
<reference evidence="8" key="1">
    <citation type="journal article" date="2023" name="PhytoFront">
        <title>Draft Genome Resources of Seven Strains of Tilletia horrida, Causal Agent of Kernel Smut of Rice.</title>
        <authorList>
            <person name="Khanal S."/>
            <person name="Antony Babu S."/>
            <person name="Zhou X.G."/>
        </authorList>
    </citation>
    <scope>NUCLEOTIDE SEQUENCE</scope>
    <source>
        <strain evidence="8">TX3</strain>
    </source>
</reference>
<accession>A0AAN6G748</accession>
<comment type="caution">
    <text evidence="8">The sequence shown here is derived from an EMBL/GenBank/DDBJ whole genome shotgun (WGS) entry which is preliminary data.</text>
</comment>
<feature type="transmembrane region" description="Helical" evidence="6">
    <location>
        <begin position="550"/>
        <end position="574"/>
    </location>
</feature>
<dbReference type="SUPFAM" id="SSF103473">
    <property type="entry name" value="MFS general substrate transporter"/>
    <property type="match status" value="1"/>
</dbReference>
<dbReference type="Gene3D" id="1.20.1250.20">
    <property type="entry name" value="MFS general substrate transporter like domains"/>
    <property type="match status" value="1"/>
</dbReference>
<evidence type="ECO:0000256" key="2">
    <source>
        <dbReference type="ARBA" id="ARBA00022692"/>
    </source>
</evidence>
<keyword evidence="9" id="KW-1185">Reference proteome</keyword>
<evidence type="ECO:0000256" key="1">
    <source>
        <dbReference type="ARBA" id="ARBA00004141"/>
    </source>
</evidence>
<feature type="transmembrane region" description="Helical" evidence="6">
    <location>
        <begin position="85"/>
        <end position="104"/>
    </location>
</feature>
<gene>
    <name evidence="8" type="ORF">OC842_006988</name>
</gene>
<feature type="transmembrane region" description="Helical" evidence="6">
    <location>
        <begin position="357"/>
        <end position="378"/>
    </location>
</feature>
<dbReference type="PANTHER" id="PTHR23501:SF198">
    <property type="entry name" value="AZOLE RESISTANCE PROTEIN 1-RELATED"/>
    <property type="match status" value="1"/>
</dbReference>
<evidence type="ECO:0000259" key="7">
    <source>
        <dbReference type="PROSITE" id="PS50850"/>
    </source>
</evidence>
<dbReference type="InterPro" id="IPR020846">
    <property type="entry name" value="MFS_dom"/>
</dbReference>
<proteinExistence type="predicted"/>
<feature type="transmembrane region" description="Helical" evidence="6">
    <location>
        <begin position="422"/>
        <end position="442"/>
    </location>
</feature>
<dbReference type="EMBL" id="JAPDMQ010000747">
    <property type="protein sequence ID" value="KAK0520805.1"/>
    <property type="molecule type" value="Genomic_DNA"/>
</dbReference>
<feature type="compositionally biased region" description="Gly residues" evidence="5">
    <location>
        <begin position="62"/>
        <end position="71"/>
    </location>
</feature>
<dbReference type="GO" id="GO:0022857">
    <property type="term" value="F:transmembrane transporter activity"/>
    <property type="evidence" value="ECO:0007669"/>
    <property type="project" value="InterPro"/>
</dbReference>
<dbReference type="InterPro" id="IPR036259">
    <property type="entry name" value="MFS_trans_sf"/>
</dbReference>
<feature type="transmembrane region" description="Helical" evidence="6">
    <location>
        <begin position="490"/>
        <end position="509"/>
    </location>
</feature>
<keyword evidence="4 6" id="KW-0472">Membrane</keyword>
<dbReference type="Proteomes" id="UP001176521">
    <property type="component" value="Unassembled WGS sequence"/>
</dbReference>
<protein>
    <recommendedName>
        <fullName evidence="7">Major facilitator superfamily (MFS) profile domain-containing protein</fullName>
    </recommendedName>
</protein>